<feature type="signal peptide" evidence="1">
    <location>
        <begin position="1"/>
        <end position="19"/>
    </location>
</feature>
<keyword evidence="3" id="KW-0449">Lipoprotein</keyword>
<dbReference type="Proteomes" id="UP001052140">
    <property type="component" value="Unassembled WGS sequence"/>
</dbReference>
<dbReference type="Proteomes" id="UP000254704">
    <property type="component" value="Unassembled WGS sequence"/>
</dbReference>
<dbReference type="OrthoDB" id="5688244at2"/>
<proteinExistence type="predicted"/>
<evidence type="ECO:0000313" key="5">
    <source>
        <dbReference type="Proteomes" id="UP001052140"/>
    </source>
</evidence>
<dbReference type="EMBL" id="BPUX01000023">
    <property type="protein sequence ID" value="GJH43222.1"/>
    <property type="molecule type" value="Genomic_DNA"/>
</dbReference>
<feature type="chain" id="PRO_5016565258" evidence="1">
    <location>
        <begin position="20"/>
        <end position="103"/>
    </location>
</feature>
<evidence type="ECO:0000313" key="2">
    <source>
        <dbReference type="EMBL" id="GJH43222.1"/>
    </source>
</evidence>
<reference evidence="3 4" key="1">
    <citation type="submission" date="2018-06" db="EMBL/GenBank/DDBJ databases">
        <authorList>
            <consortium name="Pathogen Informatics"/>
            <person name="Doyle S."/>
        </authorList>
    </citation>
    <scope>NUCLEOTIDE SEQUENCE [LARGE SCALE GENOMIC DNA]</scope>
    <source>
        <strain evidence="3 4">NCTC11621</strain>
    </source>
</reference>
<reference evidence="2" key="2">
    <citation type="submission" date="2024-05" db="EMBL/GenBank/DDBJ databases">
        <title>Determining zoonotic pasteurella genome.</title>
        <authorList>
            <person name="Maeda T."/>
            <person name="Takahashi T."/>
            <person name="Yoshida H."/>
        </authorList>
    </citation>
    <scope>NUCLEOTIDE SEQUENCE</scope>
    <source>
        <strain evidence="2">PA42</strain>
    </source>
</reference>
<dbReference type="EMBL" id="UGTV01000015">
    <property type="protein sequence ID" value="SUC09854.1"/>
    <property type="molecule type" value="Genomic_DNA"/>
</dbReference>
<dbReference type="AlphaFoldDB" id="A0A379EUM8"/>
<sequence>MKKTTVLALAAVLSLGLVACTKNHNDHYYGNGYRAEILFSEYNGENLLLTVRKNDCENKEGPVETLQLSHKYDSTLVVGACVRVLDNNEGLKNISTYNPRSPL</sequence>
<accession>A0A379EUM8</accession>
<organism evidence="3 4">
    <name type="scientific">Pasteurella canis</name>
    <dbReference type="NCBI Taxonomy" id="753"/>
    <lineage>
        <taxon>Bacteria</taxon>
        <taxon>Pseudomonadati</taxon>
        <taxon>Pseudomonadota</taxon>
        <taxon>Gammaproteobacteria</taxon>
        <taxon>Pasteurellales</taxon>
        <taxon>Pasteurellaceae</taxon>
        <taxon>Pasteurella</taxon>
    </lineage>
</organism>
<keyword evidence="1" id="KW-0732">Signal</keyword>
<dbReference type="RefSeq" id="WP_115322721.1">
    <property type="nucleotide sequence ID" value="NZ_BPUX01000023.1"/>
</dbReference>
<evidence type="ECO:0000313" key="3">
    <source>
        <dbReference type="EMBL" id="SUC09854.1"/>
    </source>
</evidence>
<gene>
    <name evidence="3" type="ORF">NCTC11621_00878</name>
    <name evidence="2" type="ORF">PA42_13960</name>
</gene>
<evidence type="ECO:0000313" key="4">
    <source>
        <dbReference type="Proteomes" id="UP000254704"/>
    </source>
</evidence>
<evidence type="ECO:0000256" key="1">
    <source>
        <dbReference type="SAM" id="SignalP"/>
    </source>
</evidence>
<name>A0A379EUM8_9PAST</name>
<dbReference type="PROSITE" id="PS51257">
    <property type="entry name" value="PROKAR_LIPOPROTEIN"/>
    <property type="match status" value="1"/>
</dbReference>
<dbReference type="GeneID" id="69686570"/>
<keyword evidence="5" id="KW-1185">Reference proteome</keyword>
<protein>
    <submittedName>
        <fullName evidence="3">Putative lipoprotein</fullName>
    </submittedName>
</protein>